<dbReference type="EMBL" id="PVUF01000008">
    <property type="protein sequence ID" value="PRZ46859.1"/>
    <property type="molecule type" value="Genomic_DNA"/>
</dbReference>
<dbReference type="Proteomes" id="UP000237718">
    <property type="component" value="Unassembled WGS sequence"/>
</dbReference>
<gene>
    <name evidence="2" type="ORF">CLV89_1083</name>
</gene>
<accession>A0A2T1AE38</accession>
<sequence length="174" mass="19812">MRSRRVRNPNKATTRVSTNRPDTYLRLPRTCQKSFANSSRYIHWAGCRHLRTGTRCRRSATLLPHRRKSARSSQCGLTQAPVLLRALCHRAISPRISISWLPSGDREYRVPPAERSTRRSFSSSRNARTHTLRSATARRPCRAGISLSVSESAIRIDAFHCPRMACIPTARSHH</sequence>
<proteinExistence type="predicted"/>
<feature type="region of interest" description="Disordered" evidence="1">
    <location>
        <begin position="108"/>
        <end position="135"/>
    </location>
</feature>
<protein>
    <submittedName>
        <fullName evidence="2">Uncharacterized protein</fullName>
    </submittedName>
</protein>
<comment type="caution">
    <text evidence="2">The sequence shown here is derived from an EMBL/GenBank/DDBJ whole genome shotgun (WGS) entry which is preliminary data.</text>
</comment>
<evidence type="ECO:0000256" key="1">
    <source>
        <dbReference type="SAM" id="MobiDB-lite"/>
    </source>
</evidence>
<evidence type="ECO:0000313" key="3">
    <source>
        <dbReference type="Proteomes" id="UP000237718"/>
    </source>
</evidence>
<organism evidence="2 3">
    <name type="scientific">Tritonibacter scottomollicae</name>
    <name type="common">Epibacterium scottomollicae</name>
    <dbReference type="NCBI Taxonomy" id="483013"/>
    <lineage>
        <taxon>Bacteria</taxon>
        <taxon>Pseudomonadati</taxon>
        <taxon>Pseudomonadota</taxon>
        <taxon>Alphaproteobacteria</taxon>
        <taxon>Rhodobacterales</taxon>
        <taxon>Paracoccaceae</taxon>
        <taxon>Tritonibacter</taxon>
    </lineage>
</organism>
<dbReference type="AlphaFoldDB" id="A0A2T1AE38"/>
<name>A0A2T1AE38_TRISK</name>
<evidence type="ECO:0000313" key="2">
    <source>
        <dbReference type="EMBL" id="PRZ46859.1"/>
    </source>
</evidence>
<reference evidence="2 3" key="1">
    <citation type="submission" date="2018-03" db="EMBL/GenBank/DDBJ databases">
        <title>Genomic Encyclopedia of Archaeal and Bacterial Type Strains, Phase II (KMG-II): from individual species to whole genera.</title>
        <authorList>
            <person name="Goeker M."/>
        </authorList>
    </citation>
    <scope>NUCLEOTIDE SEQUENCE [LARGE SCALE GENOMIC DNA]</scope>
    <source>
        <strain evidence="2 3">DSM 25328</strain>
    </source>
</reference>